<accession>A0A2G8T308</accession>
<dbReference type="PROSITE" id="PS50887">
    <property type="entry name" value="GGDEF"/>
    <property type="match status" value="1"/>
</dbReference>
<dbReference type="GO" id="GO:0043709">
    <property type="term" value="P:cell adhesion involved in single-species biofilm formation"/>
    <property type="evidence" value="ECO:0007669"/>
    <property type="project" value="TreeGrafter"/>
</dbReference>
<dbReference type="InterPro" id="IPR050469">
    <property type="entry name" value="Diguanylate_Cyclase"/>
</dbReference>
<dbReference type="Gene3D" id="3.30.450.40">
    <property type="match status" value="1"/>
</dbReference>
<dbReference type="SUPFAM" id="SSF52172">
    <property type="entry name" value="CheY-like"/>
    <property type="match status" value="1"/>
</dbReference>
<comment type="catalytic activity">
    <reaction evidence="2">
        <text>2 GTP = 3',3'-c-di-GMP + 2 diphosphate</text>
        <dbReference type="Rhea" id="RHEA:24898"/>
        <dbReference type="ChEBI" id="CHEBI:33019"/>
        <dbReference type="ChEBI" id="CHEBI:37565"/>
        <dbReference type="ChEBI" id="CHEBI:58805"/>
        <dbReference type="EC" id="2.7.7.65"/>
    </reaction>
</comment>
<dbReference type="GO" id="GO:0005886">
    <property type="term" value="C:plasma membrane"/>
    <property type="evidence" value="ECO:0007669"/>
    <property type="project" value="TreeGrafter"/>
</dbReference>
<dbReference type="InterPro" id="IPR011006">
    <property type="entry name" value="CheY-like_superfamily"/>
</dbReference>
<evidence type="ECO:0000256" key="1">
    <source>
        <dbReference type="ARBA" id="ARBA00012528"/>
    </source>
</evidence>
<evidence type="ECO:0000259" key="3">
    <source>
        <dbReference type="PROSITE" id="PS50887"/>
    </source>
</evidence>
<dbReference type="Pfam" id="PF00990">
    <property type="entry name" value="GGDEF"/>
    <property type="match status" value="1"/>
</dbReference>
<dbReference type="InterPro" id="IPR043128">
    <property type="entry name" value="Rev_trsase/Diguanyl_cyclase"/>
</dbReference>
<dbReference type="GO" id="GO:1902201">
    <property type="term" value="P:negative regulation of bacterial-type flagellum-dependent cell motility"/>
    <property type="evidence" value="ECO:0007669"/>
    <property type="project" value="TreeGrafter"/>
</dbReference>
<dbReference type="EC" id="2.7.7.65" evidence="1"/>
<dbReference type="Gene3D" id="3.30.70.270">
    <property type="match status" value="1"/>
</dbReference>
<dbReference type="PANTHER" id="PTHR45138:SF9">
    <property type="entry name" value="DIGUANYLATE CYCLASE DGCM-RELATED"/>
    <property type="match status" value="1"/>
</dbReference>
<organism evidence="4 5">
    <name type="scientific">Massilia psychrophila</name>
    <dbReference type="NCBI Taxonomy" id="1603353"/>
    <lineage>
        <taxon>Bacteria</taxon>
        <taxon>Pseudomonadati</taxon>
        <taxon>Pseudomonadota</taxon>
        <taxon>Betaproteobacteria</taxon>
        <taxon>Burkholderiales</taxon>
        <taxon>Oxalobacteraceae</taxon>
        <taxon>Telluria group</taxon>
        <taxon>Massilia</taxon>
    </lineage>
</organism>
<dbReference type="FunFam" id="3.30.70.270:FF:000001">
    <property type="entry name" value="Diguanylate cyclase domain protein"/>
    <property type="match status" value="1"/>
</dbReference>
<evidence type="ECO:0000256" key="2">
    <source>
        <dbReference type="ARBA" id="ARBA00034247"/>
    </source>
</evidence>
<dbReference type="InterPro" id="IPR029787">
    <property type="entry name" value="Nucleotide_cyclase"/>
</dbReference>
<comment type="caution">
    <text evidence="4">The sequence shown here is derived from an EMBL/GenBank/DDBJ whole genome shotgun (WGS) entry which is preliminary data.</text>
</comment>
<dbReference type="SUPFAM" id="SSF55781">
    <property type="entry name" value="GAF domain-like"/>
    <property type="match status" value="1"/>
</dbReference>
<dbReference type="InterPro" id="IPR029016">
    <property type="entry name" value="GAF-like_dom_sf"/>
</dbReference>
<dbReference type="PANTHER" id="PTHR45138">
    <property type="entry name" value="REGULATORY COMPONENTS OF SENSORY TRANSDUCTION SYSTEM"/>
    <property type="match status" value="1"/>
</dbReference>
<sequence length="480" mass="50839">MSQQLEDSTRQVGLFLNPAASRRVDFQAACGRQFGRLFVAEDATQAVHVLAHQQVDLLIIDLECFDRGLDLAAIGSLVAQRHGLPVLLVCRFDAAGWLADLMAFGPLDYLLGPLNDAELNERLATYAPSATADGLGQPGLAALRSCFQQAVIEADDETDLAARACAALCGWPGVVYAAMFQLSDANPPELTLAAQHQHAPVQIDLAALLAQSPLRRGFPGLIAAFTGEFACLDALDKADDPGLAAALGRIGAAMVVGVPILARGPGAPLGSLCLMFGRAAALSRDDLSTLADLAQLAGFGLRMFDTRRDGEMLLARLTDIAITDALTGVSNRRRGEAVLEQEIKRARRYHAPLALIAIDVDHFNAINDRYGHPCGDAALRIVAEITHGQLRTSDLLARTGGDQFQVVATHTNAIDALTMAEKIRAAIAATAFPGCDRLTVSLAVAQVAGEESADALMLRVNAALARAKRAGRNCVELAMQ</sequence>
<reference evidence="4 5" key="1">
    <citation type="submission" date="2017-10" db="EMBL/GenBank/DDBJ databases">
        <title>Massilia psychrophilum sp. nov., a novel purple-pigmented bacterium isolated from Tianshan glacier, Xinjiang Municipality, China.</title>
        <authorList>
            <person name="Wang H."/>
        </authorList>
    </citation>
    <scope>NUCLEOTIDE SEQUENCE [LARGE SCALE GENOMIC DNA]</scope>
    <source>
        <strain evidence="4 5">JCM 30813</strain>
    </source>
</reference>
<dbReference type="EMBL" id="PDOB01000009">
    <property type="protein sequence ID" value="PIL40382.1"/>
    <property type="molecule type" value="Genomic_DNA"/>
</dbReference>
<dbReference type="SUPFAM" id="SSF55073">
    <property type="entry name" value="Nucleotide cyclase"/>
    <property type="match status" value="1"/>
</dbReference>
<dbReference type="NCBIfam" id="TIGR00254">
    <property type="entry name" value="GGDEF"/>
    <property type="match status" value="1"/>
</dbReference>
<feature type="domain" description="GGDEF" evidence="3">
    <location>
        <begin position="351"/>
        <end position="480"/>
    </location>
</feature>
<keyword evidence="5" id="KW-1185">Reference proteome</keyword>
<dbReference type="OrthoDB" id="8766408at2"/>
<evidence type="ECO:0000313" key="5">
    <source>
        <dbReference type="Proteomes" id="UP000228593"/>
    </source>
</evidence>
<dbReference type="Proteomes" id="UP000228593">
    <property type="component" value="Unassembled WGS sequence"/>
</dbReference>
<dbReference type="AlphaFoldDB" id="A0A2G8T308"/>
<evidence type="ECO:0000313" key="4">
    <source>
        <dbReference type="EMBL" id="PIL40382.1"/>
    </source>
</evidence>
<protein>
    <recommendedName>
        <fullName evidence="1">diguanylate cyclase</fullName>
        <ecNumber evidence="1">2.7.7.65</ecNumber>
    </recommendedName>
</protein>
<dbReference type="GO" id="GO:0052621">
    <property type="term" value="F:diguanylate cyclase activity"/>
    <property type="evidence" value="ECO:0007669"/>
    <property type="project" value="UniProtKB-EC"/>
</dbReference>
<dbReference type="SMART" id="SM00267">
    <property type="entry name" value="GGDEF"/>
    <property type="match status" value="1"/>
</dbReference>
<dbReference type="RefSeq" id="WP_099915488.1">
    <property type="nucleotide sequence ID" value="NZ_BMHS01000013.1"/>
</dbReference>
<proteinExistence type="predicted"/>
<dbReference type="CDD" id="cd01949">
    <property type="entry name" value="GGDEF"/>
    <property type="match status" value="1"/>
</dbReference>
<dbReference type="InterPro" id="IPR000160">
    <property type="entry name" value="GGDEF_dom"/>
</dbReference>
<name>A0A2G8T308_9BURK</name>
<dbReference type="Gene3D" id="3.40.50.2300">
    <property type="match status" value="1"/>
</dbReference>
<gene>
    <name evidence="4" type="ORF">CR103_08180</name>
</gene>